<evidence type="ECO:0000313" key="4">
    <source>
        <dbReference type="EMBL" id="STV79781.1"/>
    </source>
</evidence>
<proteinExistence type="predicted"/>
<keyword evidence="4" id="KW-0378">Hydrolase</keyword>
<dbReference type="PANTHER" id="PTHR43002">
    <property type="entry name" value="GLYCOGEN DEBRANCHING ENZYME"/>
    <property type="match status" value="1"/>
</dbReference>
<dbReference type="InterPro" id="IPR017853">
    <property type="entry name" value="GH"/>
</dbReference>
<feature type="region of interest" description="Disordered" evidence="2">
    <location>
        <begin position="1"/>
        <end position="21"/>
    </location>
</feature>
<gene>
    <name evidence="4" type="primary">pulA_2</name>
    <name evidence="4" type="ORF">NCTC11685_02954</name>
</gene>
<evidence type="ECO:0000313" key="5">
    <source>
        <dbReference type="Proteomes" id="UP000254863"/>
    </source>
</evidence>
<dbReference type="InterPro" id="IPR024561">
    <property type="entry name" value="Pullul_strch_C"/>
</dbReference>
<comment type="caution">
    <text evidence="4">The sequence shown here is derived from an EMBL/GenBank/DDBJ whole genome shotgun (WGS) entry which is preliminary data.</text>
</comment>
<feature type="domain" description="Alpha-1,6-glucosidases pullulanase-type C-terminal" evidence="3">
    <location>
        <begin position="167"/>
        <end position="239"/>
    </location>
</feature>
<dbReference type="GO" id="GO:0051060">
    <property type="term" value="F:pullulanase activity"/>
    <property type="evidence" value="ECO:0007669"/>
    <property type="project" value="UniProtKB-EC"/>
</dbReference>
<evidence type="ECO:0000259" key="3">
    <source>
        <dbReference type="Pfam" id="PF11852"/>
    </source>
</evidence>
<dbReference type="Gene3D" id="3.20.20.80">
    <property type="entry name" value="Glycosidases"/>
    <property type="match status" value="1"/>
</dbReference>
<reference evidence="4 5" key="1">
    <citation type="submission" date="2018-06" db="EMBL/GenBank/DDBJ databases">
        <authorList>
            <consortium name="Pathogen Informatics"/>
            <person name="Doyle S."/>
        </authorList>
    </citation>
    <scope>NUCLEOTIDE SEQUENCE [LARGE SCALE GENOMIC DNA]</scope>
    <source>
        <strain evidence="4 5">NCTC11685</strain>
    </source>
</reference>
<dbReference type="Pfam" id="PF11852">
    <property type="entry name" value="Pullul_strch_C"/>
    <property type="match status" value="1"/>
</dbReference>
<sequence length="254" mass="27885">MRGGGPFDSGDALRQNQGVGSGAGVLPNELASLSDDQVRHLADLTRLGMAGNLADFVMIDKDGAVKKGSEIDYNGAPGGYAADPTEVVNYVSKHDNQTLWDMISYKASQEADLATRVRMQAVSLATVMLGQGIAFDQQGSELLRSKSFTRDSYDSGDWFNRVDYSLQDNNYNVGMPRISDDGSNYDVITRVKEMVATPGEAELKQMTEFYQELTELRKSSPLFTLGDGSAVMKRVDFRKYRFRPAGRSAGYDRG</sequence>
<evidence type="ECO:0000256" key="1">
    <source>
        <dbReference type="ARBA" id="ARBA00023295"/>
    </source>
</evidence>
<evidence type="ECO:0000256" key="2">
    <source>
        <dbReference type="SAM" id="MobiDB-lite"/>
    </source>
</evidence>
<dbReference type="AlphaFoldDB" id="A0A7H4N7B0"/>
<dbReference type="SUPFAM" id="SSF51445">
    <property type="entry name" value="(Trans)glycosidases"/>
    <property type="match status" value="1"/>
</dbReference>
<protein>
    <submittedName>
        <fullName evidence="4">Pullulanase</fullName>
        <ecNumber evidence="4">3.2.1.41</ecNumber>
    </submittedName>
</protein>
<accession>A0A7H4N7B0</accession>
<keyword evidence="1 4" id="KW-0326">Glycosidase</keyword>
<dbReference type="Proteomes" id="UP000254863">
    <property type="component" value="Unassembled WGS sequence"/>
</dbReference>
<name>A0A7H4N7B0_9ENTR</name>
<dbReference type="EMBL" id="UGMS01000001">
    <property type="protein sequence ID" value="STV79781.1"/>
    <property type="molecule type" value="Genomic_DNA"/>
</dbReference>
<dbReference type="EC" id="3.2.1.41" evidence="4"/>
<organism evidence="4 5">
    <name type="scientific">Klebsiella michiganensis</name>
    <dbReference type="NCBI Taxonomy" id="1134687"/>
    <lineage>
        <taxon>Bacteria</taxon>
        <taxon>Pseudomonadati</taxon>
        <taxon>Pseudomonadota</taxon>
        <taxon>Gammaproteobacteria</taxon>
        <taxon>Enterobacterales</taxon>
        <taxon>Enterobacteriaceae</taxon>
        <taxon>Klebsiella/Raoultella group</taxon>
        <taxon>Klebsiella</taxon>
    </lineage>
</organism>